<name>A0A803LQW0_CHEQI</name>
<feature type="compositionally biased region" description="Acidic residues" evidence="1">
    <location>
        <begin position="227"/>
        <end position="236"/>
    </location>
</feature>
<dbReference type="AlphaFoldDB" id="A0A803LQW0"/>
<dbReference type="GeneID" id="110702544"/>
<organism evidence="3 4">
    <name type="scientific">Chenopodium quinoa</name>
    <name type="common">Quinoa</name>
    <dbReference type="NCBI Taxonomy" id="63459"/>
    <lineage>
        <taxon>Eukaryota</taxon>
        <taxon>Viridiplantae</taxon>
        <taxon>Streptophyta</taxon>
        <taxon>Embryophyta</taxon>
        <taxon>Tracheophyta</taxon>
        <taxon>Spermatophyta</taxon>
        <taxon>Magnoliopsida</taxon>
        <taxon>eudicotyledons</taxon>
        <taxon>Gunneridae</taxon>
        <taxon>Pentapetalae</taxon>
        <taxon>Caryophyllales</taxon>
        <taxon>Chenopodiaceae</taxon>
        <taxon>Chenopodioideae</taxon>
        <taxon>Atripliceae</taxon>
        <taxon>Chenopodium</taxon>
    </lineage>
</organism>
<dbReference type="KEGG" id="cqi:110702544"/>
<dbReference type="Gramene" id="AUR62017339-RA">
    <property type="protein sequence ID" value="AUR62017339-RA:cds"/>
    <property type="gene ID" value="AUR62017339"/>
</dbReference>
<dbReference type="PANTHER" id="PTHR34356">
    <property type="entry name" value="ANTIGENIC HEAT-STABLE PROTEIN"/>
    <property type="match status" value="1"/>
</dbReference>
<evidence type="ECO:0000313" key="3">
    <source>
        <dbReference type="EnsemblPlants" id="AUR62017339-RA:cds"/>
    </source>
</evidence>
<dbReference type="GO" id="GO:0005634">
    <property type="term" value="C:nucleus"/>
    <property type="evidence" value="ECO:0007669"/>
    <property type="project" value="EnsemblPlants"/>
</dbReference>
<dbReference type="Proteomes" id="UP000596660">
    <property type="component" value="Unplaced"/>
</dbReference>
<feature type="compositionally biased region" description="Polar residues" evidence="1">
    <location>
        <begin position="163"/>
        <end position="189"/>
    </location>
</feature>
<dbReference type="EnsemblPlants" id="AUR62017339-RA">
    <property type="protein sequence ID" value="AUR62017339-RA:cds"/>
    <property type="gene ID" value="AUR62017339"/>
</dbReference>
<evidence type="ECO:0000313" key="4">
    <source>
        <dbReference type="Proteomes" id="UP000596660"/>
    </source>
</evidence>
<sequence length="242" mass="26833">MSRDEKITAEQVISKLKDDGDFDRLRFKIVRQLKQNEDLRNNIISVVKQSTVLNRPGAENMQTRKLCDAIYEEIREKAMSQISDGLWEIIRSGDDMKTEIKETVHSVYDKLLNPERKAIDSTSSSGQVPISRGTEFNGHVIVSGESNGIMSNGEHKEVSGFSLHNSTATNNHDLKPETQQPHPGNNSFTEEGIEPHWRNGPLQSKKGDSSSPPGYSSSGKRKRASDADADADEDPDIPPGFG</sequence>
<dbReference type="Pfam" id="PF05205">
    <property type="entry name" value="COMPASS-Shg1"/>
    <property type="match status" value="1"/>
</dbReference>
<feature type="region of interest" description="Disordered" evidence="1">
    <location>
        <begin position="163"/>
        <end position="242"/>
    </location>
</feature>
<gene>
    <name evidence="3" type="primary">LOC110702544</name>
</gene>
<reference evidence="3" key="2">
    <citation type="submission" date="2021-03" db="UniProtKB">
        <authorList>
            <consortium name="EnsemblPlants"/>
        </authorList>
    </citation>
    <scope>IDENTIFICATION</scope>
</reference>
<keyword evidence="4" id="KW-1185">Reference proteome</keyword>
<dbReference type="RefSeq" id="XP_021735959.1">
    <property type="nucleotide sequence ID" value="XM_021880267.1"/>
</dbReference>
<dbReference type="InterPro" id="IPR055264">
    <property type="entry name" value="BOD1/SHG1_dom"/>
</dbReference>
<evidence type="ECO:0000259" key="2">
    <source>
        <dbReference type="Pfam" id="PF05205"/>
    </source>
</evidence>
<feature type="domain" description="BOD1/SHG1" evidence="2">
    <location>
        <begin position="12"/>
        <end position="103"/>
    </location>
</feature>
<feature type="compositionally biased region" description="Low complexity" evidence="1">
    <location>
        <begin position="209"/>
        <end position="218"/>
    </location>
</feature>
<proteinExistence type="predicted"/>
<evidence type="ECO:0000256" key="1">
    <source>
        <dbReference type="SAM" id="MobiDB-lite"/>
    </source>
</evidence>
<reference evidence="3" key="1">
    <citation type="journal article" date="2017" name="Nature">
        <title>The genome of Chenopodium quinoa.</title>
        <authorList>
            <person name="Jarvis D.E."/>
            <person name="Ho Y.S."/>
            <person name="Lightfoot D.J."/>
            <person name="Schmoeckel S.M."/>
            <person name="Li B."/>
            <person name="Borm T.J.A."/>
            <person name="Ohyanagi H."/>
            <person name="Mineta K."/>
            <person name="Michell C.T."/>
            <person name="Saber N."/>
            <person name="Kharbatia N.M."/>
            <person name="Rupper R.R."/>
            <person name="Sharp A.R."/>
            <person name="Dally N."/>
            <person name="Boughton B.A."/>
            <person name="Woo Y.H."/>
            <person name="Gao G."/>
            <person name="Schijlen E.G.W.M."/>
            <person name="Guo X."/>
            <person name="Momin A.A."/>
            <person name="Negrao S."/>
            <person name="Al-Babili S."/>
            <person name="Gehring C."/>
            <person name="Roessner U."/>
            <person name="Jung C."/>
            <person name="Murphy K."/>
            <person name="Arold S.T."/>
            <person name="Gojobori T."/>
            <person name="van der Linden C.G."/>
            <person name="van Loo E.N."/>
            <person name="Jellen E.N."/>
            <person name="Maughan P.J."/>
            <person name="Tester M."/>
        </authorList>
    </citation>
    <scope>NUCLEOTIDE SEQUENCE [LARGE SCALE GENOMIC DNA]</scope>
    <source>
        <strain evidence="3">cv. PI 614886</strain>
    </source>
</reference>
<dbReference type="PANTHER" id="PTHR34356:SF3">
    <property type="entry name" value="EXPRESSED PROTEIN"/>
    <property type="match status" value="1"/>
</dbReference>
<protein>
    <recommendedName>
        <fullName evidence="2">BOD1/SHG1 domain-containing protein</fullName>
    </recommendedName>
</protein>
<dbReference type="OrthoDB" id="784699at2759"/>
<dbReference type="OMA" id="TVYNRMM"/>
<accession>A0A803LQW0</accession>